<protein>
    <submittedName>
        <fullName evidence="1">Uncharacterized protein</fullName>
    </submittedName>
</protein>
<accession>A0A6M3L9U1</accession>
<gene>
    <name evidence="1" type="ORF">MM415B03414_0008</name>
</gene>
<reference evidence="1" key="1">
    <citation type="submission" date="2020-03" db="EMBL/GenBank/DDBJ databases">
        <title>The deep terrestrial virosphere.</title>
        <authorList>
            <person name="Holmfeldt K."/>
            <person name="Nilsson E."/>
            <person name="Simone D."/>
            <person name="Lopez-Fernandez M."/>
            <person name="Wu X."/>
            <person name="de Brujin I."/>
            <person name="Lundin D."/>
            <person name="Andersson A."/>
            <person name="Bertilsson S."/>
            <person name="Dopson M."/>
        </authorList>
    </citation>
    <scope>NUCLEOTIDE SEQUENCE</scope>
    <source>
        <strain evidence="1">MM415B03414</strain>
    </source>
</reference>
<dbReference type="EMBL" id="MT142973">
    <property type="protein sequence ID" value="QJA91253.1"/>
    <property type="molecule type" value="Genomic_DNA"/>
</dbReference>
<evidence type="ECO:0000313" key="1">
    <source>
        <dbReference type="EMBL" id="QJA91253.1"/>
    </source>
</evidence>
<sequence>MITDKTKSTVLTADGEVGTSGKGGYIHAITINGNGAAAGTAQLYNGTDNSGDLQFTITCLATAGDSRSISGLNIWCPDGVYLDLTTCTSVSIEYSGCT</sequence>
<name>A0A6M3L9U1_9ZZZZ</name>
<dbReference type="AlphaFoldDB" id="A0A6M3L9U1"/>
<organism evidence="1">
    <name type="scientific">viral metagenome</name>
    <dbReference type="NCBI Taxonomy" id="1070528"/>
    <lineage>
        <taxon>unclassified sequences</taxon>
        <taxon>metagenomes</taxon>
        <taxon>organismal metagenomes</taxon>
    </lineage>
</organism>
<proteinExistence type="predicted"/>